<protein>
    <submittedName>
        <fullName evidence="1">Uncharacterized protein</fullName>
    </submittedName>
</protein>
<comment type="caution">
    <text evidence="1">The sequence shown here is derived from an EMBL/GenBank/DDBJ whole genome shotgun (WGS) entry which is preliminary data.</text>
</comment>
<gene>
    <name evidence="1" type="ORF">UO65_3991</name>
</gene>
<dbReference type="AlphaFoldDB" id="W7IK43"/>
<dbReference type="OrthoDB" id="282301at2"/>
<dbReference type="Proteomes" id="UP000019277">
    <property type="component" value="Unassembled WGS sequence"/>
</dbReference>
<evidence type="ECO:0000313" key="1">
    <source>
        <dbReference type="EMBL" id="EWC60708.1"/>
    </source>
</evidence>
<dbReference type="EMBL" id="AYXG01000147">
    <property type="protein sequence ID" value="EWC60708.1"/>
    <property type="molecule type" value="Genomic_DNA"/>
</dbReference>
<keyword evidence="2" id="KW-1185">Reference proteome</keyword>
<evidence type="ECO:0000313" key="2">
    <source>
        <dbReference type="Proteomes" id="UP000019277"/>
    </source>
</evidence>
<organism evidence="1 2">
    <name type="scientific">Actinokineospora spheciospongiae</name>
    <dbReference type="NCBI Taxonomy" id="909613"/>
    <lineage>
        <taxon>Bacteria</taxon>
        <taxon>Bacillati</taxon>
        <taxon>Actinomycetota</taxon>
        <taxon>Actinomycetes</taxon>
        <taxon>Pseudonocardiales</taxon>
        <taxon>Pseudonocardiaceae</taxon>
        <taxon>Actinokineospora</taxon>
    </lineage>
</organism>
<sequence>MRLIGDPTTLALELSPPDEGDTGLRAVRVFVCGTLVTDQSTQAYVPQLLRSLHADTLRARATPETPDTRLTGTPESVFRTLLSGSPALTGLDHCRASATARFLDWGSPTDHLLAYLVPGPRLLCAHREGGRILATALPKHRLITTLTDAARDLETNYTVFRDRTRT</sequence>
<dbReference type="STRING" id="909613.UO65_3991"/>
<accession>W7IK43</accession>
<reference evidence="1 2" key="1">
    <citation type="journal article" date="2014" name="Genome Announc.">
        <title>Draft Genome Sequence of the Antitrypanosomally Active Sponge-Associated Bacterium Actinokineospora sp. Strain EG49.</title>
        <authorList>
            <person name="Harjes J."/>
            <person name="Ryu T."/>
            <person name="Abdelmohsen U.R."/>
            <person name="Moitinho-Silva L."/>
            <person name="Horn H."/>
            <person name="Ravasi T."/>
            <person name="Hentschel U."/>
        </authorList>
    </citation>
    <scope>NUCLEOTIDE SEQUENCE [LARGE SCALE GENOMIC DNA]</scope>
    <source>
        <strain evidence="1 2">EG49</strain>
    </source>
</reference>
<dbReference type="RefSeq" id="WP_035284686.1">
    <property type="nucleotide sequence ID" value="NZ_AYXG01000147.1"/>
</dbReference>
<proteinExistence type="predicted"/>
<name>W7IK43_9PSEU</name>